<dbReference type="PANTHER" id="PTHR31902">
    <property type="entry name" value="ACTIN PATCHES DISTAL PROTEIN 1"/>
    <property type="match status" value="1"/>
</dbReference>
<evidence type="ECO:0000313" key="1">
    <source>
        <dbReference type="EMBL" id="SCU81582.1"/>
    </source>
</evidence>
<dbReference type="Gene3D" id="3.40.30.10">
    <property type="entry name" value="Glutaredoxin"/>
    <property type="match status" value="1"/>
</dbReference>
<dbReference type="InterPro" id="IPR036249">
    <property type="entry name" value="Thioredoxin-like_sf"/>
</dbReference>
<proteinExistence type="predicted"/>
<sequence length="304" mass="33993">MLSRLLGFGGSLSKKDLGKIEEVVEVCSDDCGACSYDDNAEVSKAEANYSKLKIDMDGALFGSSKSSKVHFIVPTSQTDWAHDACSEKRGSVQDKLATWIDNNKSKFTKTKAAGDVLRCSVSSLPIDIMDLDVMRGEKNNILVLPHFLWIQDVKATQIGSLLDEYVPLLVDNKRDELLSKENVIEAKQESFMFLCSHKTRDKRCGVTAPVLKRFMDQELQTHGLYRDASDFSPNGATVAYINHVGGHKFAANVVIYLRKSHSMVWLARVSPKHVKAIVDNIILPDTPKLPWPEKVRCVEKYGEW</sequence>
<organism evidence="1 2">
    <name type="scientific">Lachancea mirantina</name>
    <dbReference type="NCBI Taxonomy" id="1230905"/>
    <lineage>
        <taxon>Eukaryota</taxon>
        <taxon>Fungi</taxon>
        <taxon>Dikarya</taxon>
        <taxon>Ascomycota</taxon>
        <taxon>Saccharomycotina</taxon>
        <taxon>Saccharomycetes</taxon>
        <taxon>Saccharomycetales</taxon>
        <taxon>Saccharomycetaceae</taxon>
        <taxon>Lachancea</taxon>
    </lineage>
</organism>
<dbReference type="EMBL" id="LT598464">
    <property type="protein sequence ID" value="SCU81582.1"/>
    <property type="molecule type" value="Genomic_DNA"/>
</dbReference>
<dbReference type="InterPro" id="IPR009737">
    <property type="entry name" value="Aim32/Apd1-like"/>
</dbReference>
<dbReference type="OrthoDB" id="10253744at2759"/>
<dbReference type="SUPFAM" id="SSF52833">
    <property type="entry name" value="Thioredoxin-like"/>
    <property type="match status" value="1"/>
</dbReference>
<gene>
    <name evidence="1" type="ORF">LAMI_0B06898G</name>
</gene>
<dbReference type="CDD" id="cd03062">
    <property type="entry name" value="TRX_Fd_Sucrase"/>
    <property type="match status" value="1"/>
</dbReference>
<keyword evidence="2" id="KW-1185">Reference proteome</keyword>
<name>A0A1G4IX05_9SACH</name>
<dbReference type="AlphaFoldDB" id="A0A1G4IX05"/>
<protein>
    <submittedName>
        <fullName evidence="1">LAMI_0B06898g1_1</fullName>
    </submittedName>
</protein>
<reference evidence="1 2" key="1">
    <citation type="submission" date="2016-03" db="EMBL/GenBank/DDBJ databases">
        <authorList>
            <person name="Devillers H."/>
        </authorList>
    </citation>
    <scope>NUCLEOTIDE SEQUENCE [LARGE SCALE GENOMIC DNA]</scope>
    <source>
        <strain evidence="1">CBS 11717</strain>
    </source>
</reference>
<accession>A0A1G4IX05</accession>
<evidence type="ECO:0000313" key="2">
    <source>
        <dbReference type="Proteomes" id="UP000191024"/>
    </source>
</evidence>
<dbReference type="Pfam" id="PF06999">
    <property type="entry name" value="Suc_Fer-like"/>
    <property type="match status" value="1"/>
</dbReference>
<dbReference type="Proteomes" id="UP000191024">
    <property type="component" value="Chromosome B"/>
</dbReference>
<dbReference type="PANTHER" id="PTHR31902:SF14">
    <property type="entry name" value="ACTIN PATCHES DISTAL PROTEIN 1"/>
    <property type="match status" value="1"/>
</dbReference>
<dbReference type="STRING" id="1230905.A0A1G4IX05"/>